<reference evidence="5 6" key="1">
    <citation type="journal article" date="2019" name="Sci. Rep.">
        <title>Comparative genomics of chytrid fungi reveal insights into the obligate biotrophic and pathogenic lifestyle of Synchytrium endobioticum.</title>
        <authorList>
            <person name="van de Vossenberg B.T.L.H."/>
            <person name="Warris S."/>
            <person name="Nguyen H.D.T."/>
            <person name="van Gent-Pelzer M.P.E."/>
            <person name="Joly D.L."/>
            <person name="van de Geest H.C."/>
            <person name="Bonants P.J.M."/>
            <person name="Smith D.S."/>
            <person name="Levesque C.A."/>
            <person name="van der Lee T.A.J."/>
        </authorList>
    </citation>
    <scope>NUCLEOTIDE SEQUENCE [LARGE SCALE GENOMIC DNA]</scope>
    <source>
        <strain evidence="5 6">JEL517</strain>
    </source>
</reference>
<evidence type="ECO:0000313" key="5">
    <source>
        <dbReference type="EMBL" id="TPX33071.1"/>
    </source>
</evidence>
<accession>A0A507C0X9</accession>
<dbReference type="GeneID" id="42005143"/>
<dbReference type="GO" id="GO:0005524">
    <property type="term" value="F:ATP binding"/>
    <property type="evidence" value="ECO:0007669"/>
    <property type="project" value="UniProtKB-KW"/>
</dbReference>
<proteinExistence type="inferred from homology"/>
<dbReference type="AlphaFoldDB" id="A0A507C0X9"/>
<dbReference type="InterPro" id="IPR027417">
    <property type="entry name" value="P-loop_NTPase"/>
</dbReference>
<keyword evidence="2" id="KW-0547">Nucleotide-binding</keyword>
<dbReference type="Proteomes" id="UP000319731">
    <property type="component" value="Unassembled WGS sequence"/>
</dbReference>
<dbReference type="SUPFAM" id="SSF52540">
    <property type="entry name" value="P-loop containing nucleoside triphosphate hydrolases"/>
    <property type="match status" value="1"/>
</dbReference>
<gene>
    <name evidence="5" type="ORF">SmJEL517_g03918</name>
</gene>
<dbReference type="PANTHER" id="PTHR12169:SF6">
    <property type="entry name" value="AFG1-LIKE ATPASE"/>
    <property type="match status" value="1"/>
</dbReference>
<keyword evidence="3" id="KW-0067">ATP-binding</keyword>
<comment type="similarity">
    <text evidence="1">Belongs to the AFG1 ATPase family.</text>
</comment>
<evidence type="ECO:0000256" key="1">
    <source>
        <dbReference type="ARBA" id="ARBA00010322"/>
    </source>
</evidence>
<evidence type="ECO:0000256" key="2">
    <source>
        <dbReference type="ARBA" id="ARBA00022741"/>
    </source>
</evidence>
<feature type="region of interest" description="Disordered" evidence="4">
    <location>
        <begin position="40"/>
        <end position="90"/>
    </location>
</feature>
<dbReference type="NCBIfam" id="NF040713">
    <property type="entry name" value="ZapE"/>
    <property type="match status" value="1"/>
</dbReference>
<dbReference type="Pfam" id="PF03969">
    <property type="entry name" value="AFG1_ATPase"/>
    <property type="match status" value="1"/>
</dbReference>
<evidence type="ECO:0000256" key="4">
    <source>
        <dbReference type="SAM" id="MobiDB-lite"/>
    </source>
</evidence>
<dbReference type="GO" id="GO:0005739">
    <property type="term" value="C:mitochondrion"/>
    <property type="evidence" value="ECO:0007669"/>
    <property type="project" value="TreeGrafter"/>
</dbReference>
<dbReference type="PANTHER" id="PTHR12169">
    <property type="entry name" value="ATPASE N2B"/>
    <property type="match status" value="1"/>
</dbReference>
<dbReference type="InterPro" id="IPR005654">
    <property type="entry name" value="ATPase_AFG1-like"/>
</dbReference>
<dbReference type="RefSeq" id="XP_031024143.1">
    <property type="nucleotide sequence ID" value="XM_031169846.1"/>
</dbReference>
<sequence>MASRSLTRSAVKALSTCQAIRVSPRSYRVRCQSSLAHAEAPILSQQPPSIPKQPDDVTSSYSKPALATSSTTDTKPAAMSHPDTPANAPWETGVIVSGPQALYTSLVNRGQLNDDAHQRVTVKKLQELYDRLKGYSPPTIQSSEGAVESDGGVFSMFSSMFASKAPERDMVIGPRGLYLWGDVGTGKTMTMDLFYSSCAITRKRRVHFHAFMQDVHRRVHQLRQSRGIGTDPIPYIADELASNAFLLCFDELQVTDITDAMILRRLFTELFNRGVVMVTTSNRPPDELYKNGIQRSSFIPAIELLKERCEVHTLNSGVDYRKQKRDKYRVFLYPNNSTNSAHLDSIWRKMVGDHIVEEKVLYFLGRSMTLPESTPTAARISFEELCGQPHSAADYLEIAKSGLRTLVVTDVPKMTLKHRNEARRFITLLDALYESHMNLVMLTDAPLHALFSSDDPMITKGVVSDHQRQTMDDLKLTPEQMSSPIFSGSEEVFAFQRALSRLMEMQSVQWIGHDLKEVLTEVAADED</sequence>
<feature type="compositionally biased region" description="Polar residues" evidence="4">
    <location>
        <begin position="56"/>
        <end position="74"/>
    </location>
</feature>
<evidence type="ECO:0000313" key="6">
    <source>
        <dbReference type="Proteomes" id="UP000319731"/>
    </source>
</evidence>
<evidence type="ECO:0008006" key="7">
    <source>
        <dbReference type="Google" id="ProtNLM"/>
    </source>
</evidence>
<protein>
    <recommendedName>
        <fullName evidence="7">AAA+ ATPase domain-containing protein</fullName>
    </recommendedName>
</protein>
<comment type="caution">
    <text evidence="5">The sequence shown here is derived from an EMBL/GenBank/DDBJ whole genome shotgun (WGS) entry which is preliminary data.</text>
</comment>
<dbReference type="GO" id="GO:0016887">
    <property type="term" value="F:ATP hydrolysis activity"/>
    <property type="evidence" value="ECO:0007669"/>
    <property type="project" value="InterPro"/>
</dbReference>
<dbReference type="EMBL" id="QEAO01000023">
    <property type="protein sequence ID" value="TPX33071.1"/>
    <property type="molecule type" value="Genomic_DNA"/>
</dbReference>
<dbReference type="OrthoDB" id="548867at2759"/>
<dbReference type="Gene3D" id="3.40.50.300">
    <property type="entry name" value="P-loop containing nucleotide triphosphate hydrolases"/>
    <property type="match status" value="1"/>
</dbReference>
<keyword evidence="6" id="KW-1185">Reference proteome</keyword>
<organism evidence="5 6">
    <name type="scientific">Synchytrium microbalum</name>
    <dbReference type="NCBI Taxonomy" id="1806994"/>
    <lineage>
        <taxon>Eukaryota</taxon>
        <taxon>Fungi</taxon>
        <taxon>Fungi incertae sedis</taxon>
        <taxon>Chytridiomycota</taxon>
        <taxon>Chytridiomycota incertae sedis</taxon>
        <taxon>Chytridiomycetes</taxon>
        <taxon>Synchytriales</taxon>
        <taxon>Synchytriaceae</taxon>
        <taxon>Synchytrium</taxon>
    </lineage>
</organism>
<name>A0A507C0X9_9FUNG</name>
<evidence type="ECO:0000256" key="3">
    <source>
        <dbReference type="ARBA" id="ARBA00022840"/>
    </source>
</evidence>